<dbReference type="AlphaFoldDB" id="A0A9L0JHZ6"/>
<dbReference type="Proteomes" id="UP000694387">
    <property type="component" value="Chromosome 28"/>
</dbReference>
<accession>A0A9L0JHZ6</accession>
<dbReference type="Pfam" id="PF15366">
    <property type="entry name" value="DUF4597"/>
    <property type="match status" value="1"/>
</dbReference>
<feature type="region of interest" description="Disordered" evidence="1">
    <location>
        <begin position="72"/>
        <end position="91"/>
    </location>
</feature>
<evidence type="ECO:0000256" key="1">
    <source>
        <dbReference type="SAM" id="MobiDB-lite"/>
    </source>
</evidence>
<dbReference type="GeneTree" id="ENSGT00390000015933"/>
<dbReference type="InterPro" id="IPR027864">
    <property type="entry name" value="DUF4597"/>
</dbReference>
<evidence type="ECO:0000313" key="3">
    <source>
        <dbReference type="Proteomes" id="UP000694387"/>
    </source>
</evidence>
<dbReference type="PANTHER" id="PTHR37455:SF1">
    <property type="entry name" value="SIMILAR TO 1190005I06RIK PROTEIN"/>
    <property type="match status" value="1"/>
</dbReference>
<dbReference type="Ensembl" id="ENSEAST00005073946.1">
    <property type="protein sequence ID" value="ENSEASP00005048830.1"/>
    <property type="gene ID" value="ENSEASG00005031991.1"/>
</dbReference>
<reference evidence="2" key="2">
    <citation type="submission" date="2025-08" db="UniProtKB">
        <authorList>
            <consortium name="Ensembl"/>
        </authorList>
    </citation>
    <scope>IDENTIFICATION</scope>
</reference>
<dbReference type="PANTHER" id="PTHR37455">
    <property type="entry name" value="GENE, 27021-RELATED"/>
    <property type="match status" value="1"/>
</dbReference>
<name>A0A9L0JHZ6_EQUAS</name>
<proteinExistence type="predicted"/>
<evidence type="ECO:0000313" key="2">
    <source>
        <dbReference type="Ensembl" id="ENSEASP00005048830.1"/>
    </source>
</evidence>
<reference evidence="2 3" key="1">
    <citation type="journal article" date="2020" name="Nat. Commun.">
        <title>Donkey genomes provide new insights into domestication and selection for coat color.</title>
        <authorList>
            <person name="Wang"/>
            <person name="C."/>
            <person name="Li"/>
            <person name="H."/>
            <person name="Guo"/>
            <person name="Y."/>
            <person name="Huang"/>
            <person name="J."/>
            <person name="Sun"/>
            <person name="Y."/>
            <person name="Min"/>
            <person name="J."/>
            <person name="Wang"/>
            <person name="J."/>
            <person name="Fang"/>
            <person name="X."/>
            <person name="Zhao"/>
            <person name="Z."/>
            <person name="Wang"/>
            <person name="S."/>
            <person name="Zhang"/>
            <person name="Y."/>
            <person name="Liu"/>
            <person name="Q."/>
            <person name="Jiang"/>
            <person name="Q."/>
            <person name="Wang"/>
            <person name="X."/>
            <person name="Guo"/>
            <person name="Y."/>
            <person name="Yang"/>
            <person name="C."/>
            <person name="Wang"/>
            <person name="Y."/>
            <person name="Tian"/>
            <person name="F."/>
            <person name="Zhuang"/>
            <person name="G."/>
            <person name="Fan"/>
            <person name="Y."/>
            <person name="Gao"/>
            <person name="Q."/>
            <person name="Li"/>
            <person name="Y."/>
            <person name="Ju"/>
            <person name="Z."/>
            <person name="Li"/>
            <person name="J."/>
            <person name="Li"/>
            <person name="R."/>
            <person name="Hou"/>
            <person name="M."/>
            <person name="Yang"/>
            <person name="G."/>
            <person name="Liu"/>
            <person name="G."/>
            <person name="Liu"/>
            <person name="W."/>
            <person name="Guo"/>
            <person name="J."/>
            <person name="Pan"/>
            <person name="S."/>
            <person name="Fan"/>
            <person name="G."/>
            <person name="Zhang"/>
            <person name="W."/>
            <person name="Zhang"/>
            <person name="R."/>
            <person name="Yu"/>
            <person name="J."/>
            <person name="Zhang"/>
            <person name="X."/>
            <person name="Yin"/>
            <person name="Q."/>
            <person name="Ji"/>
            <person name="C."/>
            <person name="Jin"/>
            <person name="Y."/>
            <person name="Yue"/>
            <person name="G."/>
            <person name="Liu"/>
            <person name="M."/>
            <person name="Xu"/>
            <person name="J."/>
            <person name="Liu"/>
            <person name="S."/>
            <person name="Jordana"/>
            <person name="J."/>
            <person name="Noce"/>
            <person name="A."/>
            <person name="Amills"/>
            <person name="M."/>
            <person name="Wu"/>
            <person name="D.D."/>
            <person name="Li"/>
            <person name="S."/>
            <person name="Zhou"/>
            <person name="X. and Zhong"/>
            <person name="J."/>
        </authorList>
    </citation>
    <scope>NUCLEOTIDE SEQUENCE [LARGE SCALE GENOMIC DNA]</scope>
</reference>
<feature type="region of interest" description="Disordered" evidence="1">
    <location>
        <begin position="116"/>
        <end position="135"/>
    </location>
</feature>
<sequence length="204" mass="21699">TPSPSASAGPCCWASGIFSFEALKVFSASTDASLSKFSPDVGSRRRDLGPAVSLPHCFLLCTRQGLGVGARPHVASTKQASPLSAGLPRRRRHGAEAVLPERSLSFAFPVRDAPLKRKLGAPDTPQPGHPPRSPHDLLFPPCLPVCSSSHDEAPVLSDKHLDVPNIIITPPTPTGMMLPRDSRQTVWLDETGSCTEDGEIDPEA</sequence>
<keyword evidence="3" id="KW-1185">Reference proteome</keyword>
<organism evidence="2 3">
    <name type="scientific">Equus asinus</name>
    <name type="common">Donkey</name>
    <name type="synonym">Equus africanus asinus</name>
    <dbReference type="NCBI Taxonomy" id="9793"/>
    <lineage>
        <taxon>Eukaryota</taxon>
        <taxon>Metazoa</taxon>
        <taxon>Chordata</taxon>
        <taxon>Craniata</taxon>
        <taxon>Vertebrata</taxon>
        <taxon>Euteleostomi</taxon>
        <taxon>Mammalia</taxon>
        <taxon>Eutheria</taxon>
        <taxon>Laurasiatheria</taxon>
        <taxon>Perissodactyla</taxon>
        <taxon>Equidae</taxon>
        <taxon>Equus</taxon>
    </lineage>
</organism>
<protein>
    <submittedName>
        <fullName evidence="2">Uncharacterized protein</fullName>
    </submittedName>
</protein>
<gene>
    <name evidence="2" type="primary">C28H16orf74</name>
</gene>
<reference evidence="2" key="3">
    <citation type="submission" date="2025-09" db="UniProtKB">
        <authorList>
            <consortium name="Ensembl"/>
        </authorList>
    </citation>
    <scope>IDENTIFICATION</scope>
</reference>